<evidence type="ECO:0000259" key="9">
    <source>
        <dbReference type="PROSITE" id="PS50850"/>
    </source>
</evidence>
<sequence length="596" mass="65230">MGNTFTPPPEQRFKHEDSTFTDGEAGSNSNDTAILPKARREPRGLKWFLVVTSIMSSMFTQSLDNTITADLVPAITNTYNSTELLPWVSVGYMFGAFVSLLPMGKLYARVNNKYLYIANVVLFTAASAVCGAAPTMPAMIVGRVLLGIGGSGLYCGIMTLIATLADDHEVPLYFAITGVVWCIGTVLGPVVGGGFASINDSTWRWSFYINIIIGGLFFPIYLFILPSVDPLADQSPAPKTYERVRTFDWLGTLLLTGCTVCLIMAINFGGVLYPWNSGAIIALFIVSGVLGVAFGAQQRLAFFTTPEDRIFPVPLLGGRESALLFASTICSNAAALVPIYYIPLYFQFTRGDSALQAAVRLLPLIILFGTGNLVQGVFLLRVGYYWPWFFAGGVLALAGNLMLCTSSTGINSVPQELHGAVIDVLVTNLRKTFITASVGAGIVLLVSLLLKRVFVESGDQAQFPQEFKDNVEHVLTEKANGMFRWVHLQLEELKLKRTRLAILKALQSLPKDLEQTYENALNRIPEELREITFRALILIGFIPDSIDLTSVAEAAVIEPMRDTTFNPDSRFLHPAHDMLELLGSFVSVTSPWPFTT</sequence>
<dbReference type="GO" id="GO:0005886">
    <property type="term" value="C:plasma membrane"/>
    <property type="evidence" value="ECO:0007669"/>
    <property type="project" value="TreeGrafter"/>
</dbReference>
<evidence type="ECO:0000256" key="7">
    <source>
        <dbReference type="SAM" id="MobiDB-lite"/>
    </source>
</evidence>
<feature type="transmembrane region" description="Helical" evidence="8">
    <location>
        <begin position="279"/>
        <end position="302"/>
    </location>
</feature>
<dbReference type="GO" id="GO:0022857">
    <property type="term" value="F:transmembrane transporter activity"/>
    <property type="evidence" value="ECO:0007669"/>
    <property type="project" value="InterPro"/>
</dbReference>
<dbReference type="Gene3D" id="1.20.1250.20">
    <property type="entry name" value="MFS general substrate transporter like domains"/>
    <property type="match status" value="1"/>
</dbReference>
<name>A0AAN9YX37_9PEZI</name>
<keyword evidence="5 8" id="KW-1133">Transmembrane helix</keyword>
<evidence type="ECO:0000256" key="6">
    <source>
        <dbReference type="ARBA" id="ARBA00023136"/>
    </source>
</evidence>
<dbReference type="PANTHER" id="PTHR23501:SF12">
    <property type="entry name" value="MAJOR FACILITATOR SUPERFAMILY (MFS) PROFILE DOMAIN-CONTAINING PROTEIN-RELATED"/>
    <property type="match status" value="1"/>
</dbReference>
<dbReference type="PANTHER" id="PTHR23501">
    <property type="entry name" value="MAJOR FACILITATOR SUPERFAMILY"/>
    <property type="match status" value="1"/>
</dbReference>
<feature type="transmembrane region" description="Helical" evidence="8">
    <location>
        <begin position="433"/>
        <end position="450"/>
    </location>
</feature>
<dbReference type="Proteomes" id="UP001320420">
    <property type="component" value="Unassembled WGS sequence"/>
</dbReference>
<accession>A0AAN9YX37</accession>
<protein>
    <recommendedName>
        <fullName evidence="9">Major facilitator superfamily (MFS) profile domain-containing protein</fullName>
    </recommendedName>
</protein>
<evidence type="ECO:0000256" key="1">
    <source>
        <dbReference type="ARBA" id="ARBA00004141"/>
    </source>
</evidence>
<feature type="region of interest" description="Disordered" evidence="7">
    <location>
        <begin position="1"/>
        <end position="35"/>
    </location>
</feature>
<evidence type="ECO:0000256" key="4">
    <source>
        <dbReference type="ARBA" id="ARBA00022692"/>
    </source>
</evidence>
<keyword evidence="11" id="KW-1185">Reference proteome</keyword>
<evidence type="ECO:0000313" key="11">
    <source>
        <dbReference type="Proteomes" id="UP001320420"/>
    </source>
</evidence>
<evidence type="ECO:0000256" key="8">
    <source>
        <dbReference type="SAM" id="Phobius"/>
    </source>
</evidence>
<dbReference type="Pfam" id="PF07690">
    <property type="entry name" value="MFS_1"/>
    <property type="match status" value="1"/>
</dbReference>
<evidence type="ECO:0000313" key="10">
    <source>
        <dbReference type="EMBL" id="KAK7756980.1"/>
    </source>
</evidence>
<dbReference type="PROSITE" id="PS50850">
    <property type="entry name" value="MFS"/>
    <property type="match status" value="1"/>
</dbReference>
<evidence type="ECO:0000256" key="3">
    <source>
        <dbReference type="ARBA" id="ARBA00022448"/>
    </source>
</evidence>
<evidence type="ECO:0000256" key="5">
    <source>
        <dbReference type="ARBA" id="ARBA00022989"/>
    </source>
</evidence>
<feature type="transmembrane region" description="Helical" evidence="8">
    <location>
        <begin position="249"/>
        <end position="273"/>
    </location>
</feature>
<keyword evidence="4 8" id="KW-0812">Transmembrane</keyword>
<comment type="subcellular location">
    <subcellularLocation>
        <location evidence="1">Membrane</location>
        <topology evidence="1">Multi-pass membrane protein</topology>
    </subcellularLocation>
</comment>
<feature type="transmembrane region" description="Helical" evidence="8">
    <location>
        <begin position="140"/>
        <end position="165"/>
    </location>
</feature>
<keyword evidence="3" id="KW-0813">Transport</keyword>
<dbReference type="SUPFAM" id="SSF103473">
    <property type="entry name" value="MFS general substrate transporter"/>
    <property type="match status" value="2"/>
</dbReference>
<comment type="caution">
    <text evidence="10">The sequence shown here is derived from an EMBL/GenBank/DDBJ whole genome shotgun (WGS) entry which is preliminary data.</text>
</comment>
<dbReference type="InterPro" id="IPR011701">
    <property type="entry name" value="MFS"/>
</dbReference>
<dbReference type="InterPro" id="IPR036259">
    <property type="entry name" value="MFS_trans_sf"/>
</dbReference>
<comment type="similarity">
    <text evidence="2">Belongs to the major facilitator superfamily. TCR/Tet family.</text>
</comment>
<organism evidence="10 11">
    <name type="scientific">Diatrype stigma</name>
    <dbReference type="NCBI Taxonomy" id="117547"/>
    <lineage>
        <taxon>Eukaryota</taxon>
        <taxon>Fungi</taxon>
        <taxon>Dikarya</taxon>
        <taxon>Ascomycota</taxon>
        <taxon>Pezizomycotina</taxon>
        <taxon>Sordariomycetes</taxon>
        <taxon>Xylariomycetidae</taxon>
        <taxon>Xylariales</taxon>
        <taxon>Diatrypaceae</taxon>
        <taxon>Diatrype</taxon>
    </lineage>
</organism>
<keyword evidence="6 8" id="KW-0472">Membrane</keyword>
<reference evidence="10 11" key="1">
    <citation type="submission" date="2024-02" db="EMBL/GenBank/DDBJ databases">
        <title>De novo assembly and annotation of 12 fungi associated with fruit tree decline syndrome in Ontario, Canada.</title>
        <authorList>
            <person name="Sulman M."/>
            <person name="Ellouze W."/>
            <person name="Ilyukhin E."/>
        </authorList>
    </citation>
    <scope>NUCLEOTIDE SEQUENCE [LARGE SCALE GENOMIC DNA]</scope>
    <source>
        <strain evidence="10 11">M11/M66-122</strain>
    </source>
</reference>
<dbReference type="InterPro" id="IPR020846">
    <property type="entry name" value="MFS_dom"/>
</dbReference>
<feature type="transmembrane region" description="Helical" evidence="8">
    <location>
        <begin position="114"/>
        <end position="134"/>
    </location>
</feature>
<feature type="transmembrane region" description="Helical" evidence="8">
    <location>
        <begin position="207"/>
        <end position="228"/>
    </location>
</feature>
<feature type="domain" description="Major facilitator superfamily (MFS) profile" evidence="9">
    <location>
        <begin position="50"/>
        <end position="596"/>
    </location>
</feature>
<gene>
    <name evidence="10" type="ORF">SLS62_000996</name>
</gene>
<evidence type="ECO:0000256" key="2">
    <source>
        <dbReference type="ARBA" id="ARBA00007520"/>
    </source>
</evidence>
<dbReference type="AlphaFoldDB" id="A0AAN9YX37"/>
<feature type="transmembrane region" description="Helical" evidence="8">
    <location>
        <begin position="387"/>
        <end position="413"/>
    </location>
</feature>
<feature type="transmembrane region" description="Helical" evidence="8">
    <location>
        <begin position="361"/>
        <end position="380"/>
    </location>
</feature>
<feature type="compositionally biased region" description="Pro residues" evidence="7">
    <location>
        <begin position="1"/>
        <end position="10"/>
    </location>
</feature>
<dbReference type="EMBL" id="JAKJXP020000004">
    <property type="protein sequence ID" value="KAK7756980.1"/>
    <property type="molecule type" value="Genomic_DNA"/>
</dbReference>
<proteinExistence type="inferred from homology"/>
<feature type="transmembrane region" description="Helical" evidence="8">
    <location>
        <begin position="84"/>
        <end position="102"/>
    </location>
</feature>
<feature type="transmembrane region" description="Helical" evidence="8">
    <location>
        <begin position="172"/>
        <end position="195"/>
    </location>
</feature>
<feature type="transmembrane region" description="Helical" evidence="8">
    <location>
        <begin position="322"/>
        <end position="341"/>
    </location>
</feature>